<name>A0A315Z8R8_SEDFL</name>
<evidence type="ECO:0000313" key="2">
    <source>
        <dbReference type="Proteomes" id="UP000245535"/>
    </source>
</evidence>
<dbReference type="EMBL" id="QGDO01000004">
    <property type="protein sequence ID" value="PWJ40839.1"/>
    <property type="molecule type" value="Genomic_DNA"/>
</dbReference>
<accession>A0A315Z8R8</accession>
<organism evidence="1 2">
    <name type="scientific">Sediminitomix flava</name>
    <dbReference type="NCBI Taxonomy" id="379075"/>
    <lineage>
        <taxon>Bacteria</taxon>
        <taxon>Pseudomonadati</taxon>
        <taxon>Bacteroidota</taxon>
        <taxon>Cytophagia</taxon>
        <taxon>Cytophagales</taxon>
        <taxon>Flammeovirgaceae</taxon>
        <taxon>Sediminitomix</taxon>
    </lineage>
</organism>
<dbReference type="RefSeq" id="WP_109619625.1">
    <property type="nucleotide sequence ID" value="NZ_QGDO01000004.1"/>
</dbReference>
<gene>
    <name evidence="1" type="ORF">BC781_10498</name>
</gene>
<reference evidence="1 2" key="1">
    <citation type="submission" date="2018-03" db="EMBL/GenBank/DDBJ databases">
        <title>Genomic Encyclopedia of Archaeal and Bacterial Type Strains, Phase II (KMG-II): from individual species to whole genera.</title>
        <authorList>
            <person name="Goeker M."/>
        </authorList>
    </citation>
    <scope>NUCLEOTIDE SEQUENCE [LARGE SCALE GENOMIC DNA]</scope>
    <source>
        <strain evidence="1 2">DSM 28229</strain>
    </source>
</reference>
<dbReference type="Proteomes" id="UP000245535">
    <property type="component" value="Unassembled WGS sequence"/>
</dbReference>
<dbReference type="Pfam" id="PF13557">
    <property type="entry name" value="Phenol_MetA_deg"/>
    <property type="match status" value="1"/>
</dbReference>
<comment type="caution">
    <text evidence="1">The sequence shown here is derived from an EMBL/GenBank/DDBJ whole genome shotgun (WGS) entry which is preliminary data.</text>
</comment>
<dbReference type="InterPro" id="IPR025737">
    <property type="entry name" value="FApF"/>
</dbReference>
<dbReference type="AlphaFoldDB" id="A0A315Z8R8"/>
<proteinExistence type="predicted"/>
<sequence>MTLKKALYFAFTCFLIIFGTISVKAQKEELTEAQLEALARAMDNPLTQVWSLAFQNNTVWVNNNVNDDTQSANLFSFQPILPMPLGEDYLFFVRPVFNLITLPKFDIDQPDFFDGHDTGFGDIILGAGFGPKKSEGLLWGLGASFIFPTASSSSFGSGKWQLGPAGILFYIKKKFLVGTLAQQWWSVGGDSDRPRTNHASFLCFFVYNLPNQWQLRYNPNIVADWTADDGKVFFPIGLGVGKMTKLGKVPIKLMLEGQYGAVKPNLLAPFQTLPIPGAPGIDAGIDWLLRFQINFVIPSPFGDIGKILKMHE</sequence>
<keyword evidence="2" id="KW-1185">Reference proteome</keyword>
<evidence type="ECO:0000313" key="1">
    <source>
        <dbReference type="EMBL" id="PWJ40839.1"/>
    </source>
</evidence>
<dbReference type="OrthoDB" id="9809066at2"/>
<protein>
    <recommendedName>
        <fullName evidence="3">Neuromedin U</fullName>
    </recommendedName>
</protein>
<evidence type="ECO:0008006" key="3">
    <source>
        <dbReference type="Google" id="ProtNLM"/>
    </source>
</evidence>